<proteinExistence type="predicted"/>
<accession>A0A1G8ED64</accession>
<dbReference type="RefSeq" id="WP_057898129.1">
    <property type="nucleotide sequence ID" value="NZ_FNDE01000042.1"/>
</dbReference>
<dbReference type="Proteomes" id="UP000198956">
    <property type="component" value="Unassembled WGS sequence"/>
</dbReference>
<sequence length="136" mass="16351">MKFTVYFNGQFWVGIVEEIHDGKLRAGRYVFGPEPRDQEVFEFVNRRLLDFINGLSEEVAIENHEVRKINPKRLARQISREIKTKGISTYAQAALQLEYEKRKKEKQILSRNRRKEIKEYKREVKLKKAKEKRRGR</sequence>
<gene>
    <name evidence="1" type="ORF">SAMN04489735_104218</name>
</gene>
<dbReference type="EMBL" id="FNDE01000042">
    <property type="protein sequence ID" value="SDH67649.1"/>
    <property type="molecule type" value="Genomic_DNA"/>
</dbReference>
<name>A0A1G8ED64_ANETH</name>
<dbReference type="InterPro" id="IPR016787">
    <property type="entry name" value="UCP021328"/>
</dbReference>
<evidence type="ECO:0000313" key="1">
    <source>
        <dbReference type="EMBL" id="SDH67649.1"/>
    </source>
</evidence>
<dbReference type="Pfam" id="PF11208">
    <property type="entry name" value="DUF2992"/>
    <property type="match status" value="1"/>
</dbReference>
<organism evidence="1 2">
    <name type="scientific">Aneurinibacillus thermoaerophilus</name>
    <dbReference type="NCBI Taxonomy" id="143495"/>
    <lineage>
        <taxon>Bacteria</taxon>
        <taxon>Bacillati</taxon>
        <taxon>Bacillota</taxon>
        <taxon>Bacilli</taxon>
        <taxon>Bacillales</taxon>
        <taxon>Paenibacillaceae</taxon>
        <taxon>Aneurinibacillus group</taxon>
        <taxon>Aneurinibacillus</taxon>
    </lineage>
</organism>
<dbReference type="PIRSF" id="PIRSF021328">
    <property type="entry name" value="UCP021328"/>
    <property type="match status" value="1"/>
</dbReference>
<dbReference type="OrthoDB" id="4570726at2"/>
<evidence type="ECO:0000313" key="2">
    <source>
        <dbReference type="Proteomes" id="UP000198956"/>
    </source>
</evidence>
<dbReference type="AlphaFoldDB" id="A0A1G8ED64"/>
<protein>
    <recommendedName>
        <fullName evidence="3">DUF2992 family protein</fullName>
    </recommendedName>
</protein>
<evidence type="ECO:0008006" key="3">
    <source>
        <dbReference type="Google" id="ProtNLM"/>
    </source>
</evidence>
<reference evidence="1 2" key="1">
    <citation type="submission" date="2016-10" db="EMBL/GenBank/DDBJ databases">
        <authorList>
            <person name="de Groot N.N."/>
        </authorList>
    </citation>
    <scope>NUCLEOTIDE SEQUENCE [LARGE SCALE GENOMIC DNA]</scope>
    <source>
        <strain evidence="1 2">L 420-91</strain>
    </source>
</reference>